<proteinExistence type="predicted"/>
<dbReference type="InterPro" id="IPR013786">
    <property type="entry name" value="AcylCoA_DH/ox_N"/>
</dbReference>
<organism evidence="2 3">
    <name type="scientific">Staphylococcus aureus</name>
    <dbReference type="NCBI Taxonomy" id="1280"/>
    <lineage>
        <taxon>Bacteria</taxon>
        <taxon>Bacillati</taxon>
        <taxon>Bacillota</taxon>
        <taxon>Bacilli</taxon>
        <taxon>Bacillales</taxon>
        <taxon>Staphylococcaceae</taxon>
        <taxon>Staphylococcus</taxon>
    </lineage>
</organism>
<name>A0A2X2JY25_STAAU</name>
<dbReference type="Pfam" id="PF02771">
    <property type="entry name" value="Acyl-CoA_dh_N"/>
    <property type="match status" value="1"/>
</dbReference>
<protein>
    <submittedName>
        <fullName evidence="2">Acyl-CoA dehydrogenase</fullName>
        <ecNumber evidence="2">1.3.8.1</ecNumber>
    </submittedName>
</protein>
<dbReference type="EMBL" id="UAUX01000002">
    <property type="protein sequence ID" value="SPZ96811.1"/>
    <property type="molecule type" value="Genomic_DNA"/>
</dbReference>
<feature type="domain" description="Acyl-CoA dehydrogenase/oxidase N-terminal" evidence="1">
    <location>
        <begin position="36"/>
        <end position="109"/>
    </location>
</feature>
<gene>
    <name evidence="2" type="ORF">NCTC7878_00271</name>
</gene>
<evidence type="ECO:0000313" key="3">
    <source>
        <dbReference type="Proteomes" id="UP000249913"/>
    </source>
</evidence>
<evidence type="ECO:0000259" key="1">
    <source>
        <dbReference type="Pfam" id="PF02771"/>
    </source>
</evidence>
<accession>A0A2X2JY25</accession>
<sequence>MCGVTNMNDMDNSFLITTEIQRKWIEKFKVIGDTFKAKAEYNDQHSQFPYKNIEWLIKEGYGKLTLPKEYGGEGATIEDMVILQSFLGELDGATALSIGWHVSVVGQIYEQKLWSQDMLEQFALKLIMVH</sequence>
<reference evidence="2 3" key="1">
    <citation type="submission" date="2018-06" db="EMBL/GenBank/DDBJ databases">
        <authorList>
            <consortium name="Pathogen Informatics"/>
            <person name="Doyle S."/>
        </authorList>
    </citation>
    <scope>NUCLEOTIDE SEQUENCE [LARGE SCALE GENOMIC DNA]</scope>
    <source>
        <strain evidence="2 3">NCTC7878</strain>
    </source>
</reference>
<dbReference type="Proteomes" id="UP000249913">
    <property type="component" value="Unassembled WGS sequence"/>
</dbReference>
<dbReference type="AlphaFoldDB" id="A0A2X2JY25"/>
<dbReference type="SUPFAM" id="SSF56645">
    <property type="entry name" value="Acyl-CoA dehydrogenase NM domain-like"/>
    <property type="match status" value="1"/>
</dbReference>
<dbReference type="InterPro" id="IPR009100">
    <property type="entry name" value="AcylCoA_DH/oxidase_NM_dom_sf"/>
</dbReference>
<evidence type="ECO:0000313" key="2">
    <source>
        <dbReference type="EMBL" id="SPZ96811.1"/>
    </source>
</evidence>
<keyword evidence="2" id="KW-0560">Oxidoreductase</keyword>
<dbReference type="GO" id="GO:0016937">
    <property type="term" value="F:short-chain fatty acyl-CoA dehydrogenase activity"/>
    <property type="evidence" value="ECO:0007669"/>
    <property type="project" value="UniProtKB-EC"/>
</dbReference>
<dbReference type="Gene3D" id="1.10.540.10">
    <property type="entry name" value="Acyl-CoA dehydrogenase/oxidase, N-terminal domain"/>
    <property type="match status" value="1"/>
</dbReference>
<dbReference type="EC" id="1.3.8.1" evidence="2"/>
<dbReference type="GO" id="GO:0050660">
    <property type="term" value="F:flavin adenine dinucleotide binding"/>
    <property type="evidence" value="ECO:0007669"/>
    <property type="project" value="InterPro"/>
</dbReference>
<dbReference type="InterPro" id="IPR037069">
    <property type="entry name" value="AcylCoA_DH/ox_N_sf"/>
</dbReference>